<feature type="domain" description="Fe2OG dioxygenase" evidence="10">
    <location>
        <begin position="493"/>
        <end position="602"/>
    </location>
</feature>
<evidence type="ECO:0000256" key="8">
    <source>
        <dbReference type="SAM" id="Phobius"/>
    </source>
</evidence>
<feature type="transmembrane region" description="Helical" evidence="8">
    <location>
        <begin position="379"/>
        <end position="404"/>
    </location>
</feature>
<feature type="transmembrane region" description="Helical" evidence="8">
    <location>
        <begin position="416"/>
        <end position="437"/>
    </location>
</feature>
<gene>
    <name evidence="11" type="ORF">Fcan01_05159</name>
</gene>
<sequence length="653" mass="71554">MTLSASSTLSDKIKRWRNVGKSRGESGQDQSDEVDELGKVWWYESVSVLSVCAPCISCGSFLGYTSSAVPSMIKDVATFGVLNSHQIALIGGLGPLGAILGSIISAIPLKYVGPRRTIALLGISMLILSWVTIGMSHGIVLVYVGRFLGGVGVGATISSAPLYVMDISCIQRRGRLGIMPQFLMISGILISYILGAFLNWSNLSLVACTFLILAAILIAFAPDSPKWLITNGKCEQGFKVLEKIHGTVAAKVIALNMENTSQTISSNPQGEEIWKSKATYKSILVCLVVISIQQLTGVNGITFFATSIFDRSSSSTTSSGHLSSIILATTQLIASFMSTFFVERFGRTFLLKISSATLTLSSLTLGTYFYLLVDNTDFLWLPLTALVIFAFGFAIGLGPVTWIIVAEILPQQVRNLINPLIIGYNWFCVFLVTTSFPYLKEEIYYFGVFWLYAAVAGLGFIFICIFVPETKGLDDPNFFNNCCTHLDDSNAGNECDLRAIYYPPIPNETEIPVGTIRCAEHTDYELCTLLFQDDIGGLEVKTSLGKWTSATPIPGSILVNTGDLLEQWTSGYFPATKHRVIIPGKEIDRRMTRYSFAYFFAPDNSTIISPLTSRSSILQKFCNGEENYWNDKASTAPTAYEHIIAKVKAAYQY</sequence>
<feature type="transmembrane region" description="Helical" evidence="8">
    <location>
        <begin position="349"/>
        <end position="373"/>
    </location>
</feature>
<keyword evidence="2" id="KW-0813">Transport</keyword>
<evidence type="ECO:0000259" key="10">
    <source>
        <dbReference type="PROSITE" id="PS51471"/>
    </source>
</evidence>
<keyword evidence="7 8" id="KW-0472">Membrane</keyword>
<dbReference type="Gene3D" id="1.20.1250.20">
    <property type="entry name" value="MFS general substrate transporter like domains"/>
    <property type="match status" value="1"/>
</dbReference>
<dbReference type="AlphaFoldDB" id="A0A226ERJ7"/>
<dbReference type="SUPFAM" id="SSF51197">
    <property type="entry name" value="Clavaminate synthase-like"/>
    <property type="match status" value="1"/>
</dbReference>
<evidence type="ECO:0000256" key="5">
    <source>
        <dbReference type="ARBA" id="ARBA00022692"/>
    </source>
</evidence>
<dbReference type="InterPro" id="IPR036259">
    <property type="entry name" value="MFS_trans_sf"/>
</dbReference>
<dbReference type="SUPFAM" id="SSF103473">
    <property type="entry name" value="MFS general substrate transporter"/>
    <property type="match status" value="1"/>
</dbReference>
<feature type="domain" description="Major facilitator superfamily (MFS) profile" evidence="9">
    <location>
        <begin position="47"/>
        <end position="471"/>
    </location>
</feature>
<evidence type="ECO:0000256" key="2">
    <source>
        <dbReference type="ARBA" id="ARBA00022448"/>
    </source>
</evidence>
<evidence type="ECO:0000313" key="11">
    <source>
        <dbReference type="EMBL" id="OXA59674.1"/>
    </source>
</evidence>
<comment type="caution">
    <text evidence="11">The sequence shown here is derived from an EMBL/GenBank/DDBJ whole genome shotgun (WGS) entry which is preliminary data.</text>
</comment>
<dbReference type="Gene3D" id="2.60.120.330">
    <property type="entry name" value="B-lactam Antibiotic, Isopenicillin N Synthase, Chain"/>
    <property type="match status" value="1"/>
</dbReference>
<dbReference type="InterPro" id="IPR005828">
    <property type="entry name" value="MFS_sugar_transport-like"/>
</dbReference>
<keyword evidence="6 8" id="KW-1133">Transmembrane helix</keyword>
<feature type="transmembrane region" description="Helical" evidence="8">
    <location>
        <begin position="147"/>
        <end position="164"/>
    </location>
</feature>
<feature type="transmembrane region" description="Helical" evidence="8">
    <location>
        <begin position="321"/>
        <end position="342"/>
    </location>
</feature>
<feature type="transmembrane region" description="Helical" evidence="8">
    <location>
        <begin position="176"/>
        <end position="197"/>
    </location>
</feature>
<name>A0A226ERJ7_FOLCA</name>
<dbReference type="GO" id="GO:0005886">
    <property type="term" value="C:plasma membrane"/>
    <property type="evidence" value="ECO:0007669"/>
    <property type="project" value="UniProtKB-SubCell"/>
</dbReference>
<dbReference type="PRINTS" id="PR00171">
    <property type="entry name" value="SUGRTRNSPORT"/>
</dbReference>
<dbReference type="InterPro" id="IPR003663">
    <property type="entry name" value="Sugar/inositol_transpt"/>
</dbReference>
<feature type="transmembrane region" description="Helical" evidence="8">
    <location>
        <begin position="87"/>
        <end position="107"/>
    </location>
</feature>
<keyword evidence="5 8" id="KW-0812">Transmembrane</keyword>
<dbReference type="InterPro" id="IPR027443">
    <property type="entry name" value="IPNS-like_sf"/>
</dbReference>
<reference evidence="11 12" key="1">
    <citation type="submission" date="2015-12" db="EMBL/GenBank/DDBJ databases">
        <title>The genome of Folsomia candida.</title>
        <authorList>
            <person name="Faddeeva A."/>
            <person name="Derks M.F."/>
            <person name="Anvar Y."/>
            <person name="Smit S."/>
            <person name="Van Straalen N."/>
            <person name="Roelofs D."/>
        </authorList>
    </citation>
    <scope>NUCLEOTIDE SEQUENCE [LARGE SCALE GENOMIC DNA]</scope>
    <source>
        <strain evidence="11 12">VU population</strain>
        <tissue evidence="11">Whole body</tissue>
    </source>
</reference>
<dbReference type="PROSITE" id="PS51471">
    <property type="entry name" value="FE2OG_OXY"/>
    <property type="match status" value="1"/>
</dbReference>
<dbReference type="OrthoDB" id="288590at2759"/>
<feature type="transmembrane region" description="Helical" evidence="8">
    <location>
        <begin position="203"/>
        <end position="221"/>
    </location>
</feature>
<dbReference type="InterPro" id="IPR005123">
    <property type="entry name" value="Oxoglu/Fe-dep_dioxygenase_dom"/>
</dbReference>
<evidence type="ECO:0000256" key="4">
    <source>
        <dbReference type="ARBA" id="ARBA00022597"/>
    </source>
</evidence>
<keyword evidence="4" id="KW-0762">Sugar transport</keyword>
<keyword evidence="3" id="KW-1003">Cell membrane</keyword>
<evidence type="ECO:0000313" key="12">
    <source>
        <dbReference type="Proteomes" id="UP000198287"/>
    </source>
</evidence>
<organism evidence="11 12">
    <name type="scientific">Folsomia candida</name>
    <name type="common">Springtail</name>
    <dbReference type="NCBI Taxonomy" id="158441"/>
    <lineage>
        <taxon>Eukaryota</taxon>
        <taxon>Metazoa</taxon>
        <taxon>Ecdysozoa</taxon>
        <taxon>Arthropoda</taxon>
        <taxon>Hexapoda</taxon>
        <taxon>Collembola</taxon>
        <taxon>Entomobryomorpha</taxon>
        <taxon>Isotomoidea</taxon>
        <taxon>Isotomidae</taxon>
        <taxon>Proisotominae</taxon>
        <taxon>Folsomia</taxon>
    </lineage>
</organism>
<evidence type="ECO:0000256" key="3">
    <source>
        <dbReference type="ARBA" id="ARBA00022475"/>
    </source>
</evidence>
<dbReference type="GO" id="GO:0022857">
    <property type="term" value="F:transmembrane transporter activity"/>
    <property type="evidence" value="ECO:0007669"/>
    <property type="project" value="InterPro"/>
</dbReference>
<feature type="transmembrane region" description="Helical" evidence="8">
    <location>
        <begin position="119"/>
        <end position="141"/>
    </location>
</feature>
<dbReference type="FunFam" id="1.20.1250.20:FF:000218">
    <property type="entry name" value="facilitated trehalose transporter Tret1"/>
    <property type="match status" value="1"/>
</dbReference>
<dbReference type="PANTHER" id="PTHR48021">
    <property type="match status" value="1"/>
</dbReference>
<dbReference type="Pfam" id="PF03171">
    <property type="entry name" value="2OG-FeII_Oxy"/>
    <property type="match status" value="1"/>
</dbReference>
<accession>A0A226ERJ7</accession>
<evidence type="ECO:0000256" key="6">
    <source>
        <dbReference type="ARBA" id="ARBA00022989"/>
    </source>
</evidence>
<proteinExistence type="predicted"/>
<dbReference type="InterPro" id="IPR020846">
    <property type="entry name" value="MFS_dom"/>
</dbReference>
<keyword evidence="12" id="KW-1185">Reference proteome</keyword>
<dbReference type="PROSITE" id="PS50850">
    <property type="entry name" value="MFS"/>
    <property type="match status" value="1"/>
</dbReference>
<dbReference type="PANTHER" id="PTHR48021:SF1">
    <property type="entry name" value="GH07001P-RELATED"/>
    <property type="match status" value="1"/>
</dbReference>
<evidence type="ECO:0000256" key="1">
    <source>
        <dbReference type="ARBA" id="ARBA00004651"/>
    </source>
</evidence>
<dbReference type="InterPro" id="IPR044861">
    <property type="entry name" value="IPNS-like_FE2OG_OXY"/>
</dbReference>
<comment type="subcellular location">
    <subcellularLocation>
        <location evidence="1">Cell membrane</location>
        <topology evidence="1">Multi-pass membrane protein</topology>
    </subcellularLocation>
</comment>
<feature type="transmembrane region" description="Helical" evidence="8">
    <location>
        <begin position="283"/>
        <end position="309"/>
    </location>
</feature>
<evidence type="ECO:0000256" key="7">
    <source>
        <dbReference type="ARBA" id="ARBA00023136"/>
    </source>
</evidence>
<evidence type="ECO:0000259" key="9">
    <source>
        <dbReference type="PROSITE" id="PS50850"/>
    </source>
</evidence>
<dbReference type="Proteomes" id="UP000198287">
    <property type="component" value="Unassembled WGS sequence"/>
</dbReference>
<dbReference type="EMBL" id="LNIX01000002">
    <property type="protein sequence ID" value="OXA59674.1"/>
    <property type="molecule type" value="Genomic_DNA"/>
</dbReference>
<dbReference type="Pfam" id="PF00083">
    <property type="entry name" value="Sugar_tr"/>
    <property type="match status" value="1"/>
</dbReference>
<dbReference type="InterPro" id="IPR050549">
    <property type="entry name" value="MFS_Trehalose_Transporter"/>
</dbReference>
<protein>
    <submittedName>
        <fullName evidence="11">Facilitated trehalose transporter Tret1</fullName>
    </submittedName>
</protein>
<feature type="transmembrane region" description="Helical" evidence="8">
    <location>
        <begin position="443"/>
        <end position="467"/>
    </location>
</feature>